<dbReference type="EMBL" id="CAJVPT010000037">
    <property type="protein sequence ID" value="CAG8437956.1"/>
    <property type="molecule type" value="Genomic_DNA"/>
</dbReference>
<evidence type="ECO:0000313" key="2">
    <source>
        <dbReference type="Proteomes" id="UP000789525"/>
    </source>
</evidence>
<organism evidence="1 2">
    <name type="scientific">Acaulospora colombiana</name>
    <dbReference type="NCBI Taxonomy" id="27376"/>
    <lineage>
        <taxon>Eukaryota</taxon>
        <taxon>Fungi</taxon>
        <taxon>Fungi incertae sedis</taxon>
        <taxon>Mucoromycota</taxon>
        <taxon>Glomeromycotina</taxon>
        <taxon>Glomeromycetes</taxon>
        <taxon>Diversisporales</taxon>
        <taxon>Acaulosporaceae</taxon>
        <taxon>Acaulospora</taxon>
    </lineage>
</organism>
<evidence type="ECO:0000313" key="1">
    <source>
        <dbReference type="EMBL" id="CAG8437956.1"/>
    </source>
</evidence>
<dbReference type="Proteomes" id="UP000789525">
    <property type="component" value="Unassembled WGS sequence"/>
</dbReference>
<proteinExistence type="predicted"/>
<gene>
    <name evidence="1" type="ORF">ACOLOM_LOCUS44</name>
</gene>
<sequence>MHHIIHINCFEFQKVKVLSNGELELDIREQTRAVIENIATILEASRASLEDVVDLTVFLVDMKDYSGFNEVYNKYFDAQNGPARTTVAVKQLPSPKLLIEIKATAMIPV</sequence>
<reference evidence="1" key="1">
    <citation type="submission" date="2021-06" db="EMBL/GenBank/DDBJ databases">
        <authorList>
            <person name="Kallberg Y."/>
            <person name="Tangrot J."/>
            <person name="Rosling A."/>
        </authorList>
    </citation>
    <scope>NUCLEOTIDE SEQUENCE</scope>
    <source>
        <strain evidence="1">CL356</strain>
    </source>
</reference>
<comment type="caution">
    <text evidence="1">The sequence shown here is derived from an EMBL/GenBank/DDBJ whole genome shotgun (WGS) entry which is preliminary data.</text>
</comment>
<name>A0ACA9JV54_9GLOM</name>
<keyword evidence="2" id="KW-1185">Reference proteome</keyword>
<protein>
    <submittedName>
        <fullName evidence="1">4636_t:CDS:1</fullName>
    </submittedName>
</protein>
<accession>A0ACA9JV54</accession>